<sequence length="341" mass="36789">MLITESVEPAVPLPTVIAAADRLADPLRRAVTIAVADAVAKLHAGGLFPGDLHPGNLFLRGLQPLADGGFGLEEDALEPVLIDLAPLYVRRGWPRERRRIARSLGMLAHGVSDVSTAADRLRFLAAHYTALFETNGTAADMLGEWRDWVALMEAIRQTESNQRHARRDRHWRRGCRGMRIIDRETRCVAGIADEEAGRMLAATGDGPAAIGGRAVRVLRVSPSAARSGWEIGHALRRRGLPVAEPLVCRQGRFDGTLVLAAGPPVQGTCDDRRAARRICAALRACGYTLDGPHPEDFQRAADGAVQLANPAAVRRAGRDEVAPTPDFGPACRPIPPLRRAA</sequence>
<keyword evidence="3" id="KW-1185">Reference proteome</keyword>
<name>A0ABX1VIF5_9PLAN</name>
<dbReference type="Pfam" id="PF06293">
    <property type="entry name" value="Kdo"/>
    <property type="match status" value="1"/>
</dbReference>
<evidence type="ECO:0000256" key="1">
    <source>
        <dbReference type="SAM" id="MobiDB-lite"/>
    </source>
</evidence>
<organism evidence="2 3">
    <name type="scientific">Alienimonas chondri</name>
    <dbReference type="NCBI Taxonomy" id="2681879"/>
    <lineage>
        <taxon>Bacteria</taxon>
        <taxon>Pseudomonadati</taxon>
        <taxon>Planctomycetota</taxon>
        <taxon>Planctomycetia</taxon>
        <taxon>Planctomycetales</taxon>
        <taxon>Planctomycetaceae</taxon>
        <taxon>Alienimonas</taxon>
    </lineage>
</organism>
<proteinExistence type="predicted"/>
<gene>
    <name evidence="2" type="ORF">LzC2_40080</name>
</gene>
<comment type="caution">
    <text evidence="2">The sequence shown here is derived from an EMBL/GenBank/DDBJ whole genome shotgun (WGS) entry which is preliminary data.</text>
</comment>
<reference evidence="2 3" key="1">
    <citation type="journal article" date="2020" name="Syst. Appl. Microbiol.">
        <title>Alienimonas chondri sp. nov., a novel planctomycete isolated from the biofilm of the red alga Chondrus crispus.</title>
        <authorList>
            <person name="Vitorino I."/>
            <person name="Albuquerque L."/>
            <person name="Wiegand S."/>
            <person name="Kallscheuer N."/>
            <person name="da Costa M.S."/>
            <person name="Lobo-da-Cunha A."/>
            <person name="Jogler C."/>
            <person name="Lage O.M."/>
        </authorList>
    </citation>
    <scope>NUCLEOTIDE SEQUENCE [LARGE SCALE GENOMIC DNA]</scope>
    <source>
        <strain evidence="2 3">LzC2</strain>
    </source>
</reference>
<dbReference type="EMBL" id="WTPX01000226">
    <property type="protein sequence ID" value="NNJ27897.1"/>
    <property type="molecule type" value="Genomic_DNA"/>
</dbReference>
<accession>A0ABX1VIF5</accession>
<evidence type="ECO:0000313" key="2">
    <source>
        <dbReference type="EMBL" id="NNJ27897.1"/>
    </source>
</evidence>
<dbReference type="Proteomes" id="UP000609651">
    <property type="component" value="Unassembled WGS sequence"/>
</dbReference>
<protein>
    <submittedName>
        <fullName evidence="2">Uncharacterized protein</fullName>
    </submittedName>
</protein>
<feature type="compositionally biased region" description="Pro residues" evidence="1">
    <location>
        <begin position="332"/>
        <end position="341"/>
    </location>
</feature>
<feature type="region of interest" description="Disordered" evidence="1">
    <location>
        <begin position="316"/>
        <end position="341"/>
    </location>
</feature>
<evidence type="ECO:0000313" key="3">
    <source>
        <dbReference type="Proteomes" id="UP000609651"/>
    </source>
</evidence>